<dbReference type="InterPro" id="IPR036047">
    <property type="entry name" value="F-box-like_dom_sf"/>
</dbReference>
<dbReference type="GeneID" id="69019842"/>
<accession>A0A8H4CT26</accession>
<dbReference type="GO" id="GO:0005506">
    <property type="term" value="F:iron ion binding"/>
    <property type="evidence" value="ECO:0007669"/>
    <property type="project" value="InterPro"/>
</dbReference>
<comment type="caution">
    <text evidence="6">The sequence shown here is derived from an EMBL/GenBank/DDBJ whole genome shotgun (WGS) entry which is preliminary data.</text>
</comment>
<evidence type="ECO:0000256" key="1">
    <source>
        <dbReference type="ARBA" id="ARBA00004370"/>
    </source>
</evidence>
<comment type="subcellular location">
    <subcellularLocation>
        <location evidence="1">Membrane</location>
    </subcellularLocation>
</comment>
<dbReference type="InterPro" id="IPR006694">
    <property type="entry name" value="Fatty_acid_hydroxylase"/>
</dbReference>
<dbReference type="PROSITE" id="PS50181">
    <property type="entry name" value="FBOX"/>
    <property type="match status" value="1"/>
</dbReference>
<dbReference type="AlphaFoldDB" id="A0A8H4CT26"/>
<dbReference type="GO" id="GO:0016020">
    <property type="term" value="C:membrane"/>
    <property type="evidence" value="ECO:0007669"/>
    <property type="project" value="UniProtKB-SubCell"/>
</dbReference>
<sequence length="782" mass="89233">MATSVTWNATVVFPNQTASHQSYLGVLDDVNRYNVQLNTFERLWAAWYLWMQNDILATGIMTFVMHEVVYFGRSLPWIIIDAIPYFRRWKIQQQKIPTWKEQFECGALVLFSHFTVELPQIWLFHPIATWCGLDYGVPFPPAWKMAYQIAIFFVLEDTWHYWMHRGAHWPPLYKAVHKMHHYYSAPFGMTAEYASPIEVMFLGLGTVGSPILWVFITKDLHLFTMYLWIVLRLFQAIDSHSGYDFPWSLRHFLPFWAGAEHHDVHHEKFIGNYASSFRWWDYIMDTEAGAEAHQRRREARIAKAKKAHGIPVLGVTNMNFTELNMERLSLEGKLAISLENLPTELIHRIASYCDVADVHALTCVSRGIRLSCSNPFVFQAQFCHHTCQAPEPESKSIPNKYTLAHIVNSALISRPESDARTAWSHLAAVAPTLPSLSDELDELMLPYRAVSWQSAGSVKLPSSELLRKTQALIGTFSTFAVLGYIPSIDLGVAAATTGLLITLTDPHNWASYIHVLPQINRLVRQQAFVLALGLLQTQVLNNLGIMAYHLSKMATWDDTHTAFHRFKTSWEGRQTAALLVQVLLAHLLRSSFSARPASEYLPSPRKLPLAMVQDEVGGAVVPLPDPLSPDQAERRLTAFSSTGSWDHWNRRYVRHLVQEMEDGEWYGYFTWDTARNQATFLETGPIENIRFRFGAKESAGGTIEVIADNCKEPSGLFALHGEVDMSLQSIVLKKTSPRGVECNYRGWFTPLGIAGTMNPSPWGLPGWFWIWKKEWMEETSCK</sequence>
<evidence type="ECO:0000259" key="5">
    <source>
        <dbReference type="PROSITE" id="PS50181"/>
    </source>
</evidence>
<dbReference type="Pfam" id="PF00646">
    <property type="entry name" value="F-box"/>
    <property type="match status" value="1"/>
</dbReference>
<feature type="domain" description="F-box" evidence="5">
    <location>
        <begin position="335"/>
        <end position="366"/>
    </location>
</feature>
<dbReference type="SUPFAM" id="SSF81383">
    <property type="entry name" value="F-box domain"/>
    <property type="match status" value="1"/>
</dbReference>
<dbReference type="InterPro" id="IPR050307">
    <property type="entry name" value="Sterol_Desaturase_Related"/>
</dbReference>
<organism evidence="6 7">
    <name type="scientific">Colletotrichum gloeosporioides</name>
    <name type="common">Anthracnose fungus</name>
    <name type="synonym">Glomerella cingulata</name>
    <dbReference type="NCBI Taxonomy" id="474922"/>
    <lineage>
        <taxon>Eukaryota</taxon>
        <taxon>Fungi</taxon>
        <taxon>Dikarya</taxon>
        <taxon>Ascomycota</taxon>
        <taxon>Pezizomycotina</taxon>
        <taxon>Sordariomycetes</taxon>
        <taxon>Hypocreomycetidae</taxon>
        <taxon>Glomerellales</taxon>
        <taxon>Glomerellaceae</taxon>
        <taxon>Colletotrichum</taxon>
        <taxon>Colletotrichum gloeosporioides species complex</taxon>
    </lineage>
</organism>
<evidence type="ECO:0000313" key="6">
    <source>
        <dbReference type="EMBL" id="KAF3809444.1"/>
    </source>
</evidence>
<dbReference type="InterPro" id="IPR001810">
    <property type="entry name" value="F-box_dom"/>
</dbReference>
<gene>
    <name evidence="6" type="ORF">GCG54_00012724</name>
</gene>
<evidence type="ECO:0000256" key="2">
    <source>
        <dbReference type="ARBA" id="ARBA00022692"/>
    </source>
</evidence>
<dbReference type="EMBL" id="WVTB01000016">
    <property type="protein sequence ID" value="KAF3809444.1"/>
    <property type="molecule type" value="Genomic_DNA"/>
</dbReference>
<dbReference type="Proteomes" id="UP000613401">
    <property type="component" value="Unassembled WGS sequence"/>
</dbReference>
<reference evidence="6" key="1">
    <citation type="journal article" date="2020" name="Phytopathology">
        <title>Genome sequence and comparative analysis of Colletotrichum gloeosporioides isolated from Liriodendron leaves.</title>
        <authorList>
            <person name="Fu F.F."/>
            <person name="Hao Z."/>
            <person name="Wang P."/>
            <person name="Lu Y."/>
            <person name="Xue L.J."/>
            <person name="Wei G."/>
            <person name="Tian Y."/>
            <person name="Baishi H."/>
            <person name="Xu H."/>
            <person name="Shi J."/>
            <person name="Cheng T."/>
            <person name="Wang G."/>
            <person name="Yi Y."/>
            <person name="Chen J."/>
        </authorList>
    </citation>
    <scope>NUCLEOTIDE SEQUENCE</scope>
    <source>
        <strain evidence="6">Lc1</strain>
    </source>
</reference>
<reference evidence="6" key="2">
    <citation type="submission" date="2020-03" db="EMBL/GenBank/DDBJ databases">
        <authorList>
            <person name="Fu F.-F."/>
            <person name="Chen J."/>
        </authorList>
    </citation>
    <scope>NUCLEOTIDE SEQUENCE</scope>
    <source>
        <strain evidence="6">Lc1</strain>
    </source>
</reference>
<keyword evidence="2" id="KW-0812">Transmembrane</keyword>
<dbReference type="Pfam" id="PF04116">
    <property type="entry name" value="FA_hydroxylase"/>
    <property type="match status" value="1"/>
</dbReference>
<evidence type="ECO:0000313" key="7">
    <source>
        <dbReference type="Proteomes" id="UP000613401"/>
    </source>
</evidence>
<dbReference type="GO" id="GO:0008610">
    <property type="term" value="P:lipid biosynthetic process"/>
    <property type="evidence" value="ECO:0007669"/>
    <property type="project" value="InterPro"/>
</dbReference>
<dbReference type="GO" id="GO:0004497">
    <property type="term" value="F:monooxygenase activity"/>
    <property type="evidence" value="ECO:0007669"/>
    <property type="project" value="UniProtKB-KW"/>
</dbReference>
<keyword evidence="6" id="KW-0560">Oxidoreductase</keyword>
<name>A0A8H4CT26_COLGL</name>
<keyword evidence="7" id="KW-1185">Reference proteome</keyword>
<dbReference type="PANTHER" id="PTHR11863">
    <property type="entry name" value="STEROL DESATURASE"/>
    <property type="match status" value="1"/>
</dbReference>
<dbReference type="RefSeq" id="XP_045268603.1">
    <property type="nucleotide sequence ID" value="XM_045412597.1"/>
</dbReference>
<keyword evidence="6" id="KW-0503">Monooxygenase</keyword>
<keyword evidence="3" id="KW-1133">Transmembrane helix</keyword>
<protein>
    <submittedName>
        <fullName evidence="6">Methylsterol monooxygenase</fullName>
    </submittedName>
</protein>
<keyword evidence="4" id="KW-0472">Membrane</keyword>
<evidence type="ECO:0000256" key="3">
    <source>
        <dbReference type="ARBA" id="ARBA00022989"/>
    </source>
</evidence>
<evidence type="ECO:0000256" key="4">
    <source>
        <dbReference type="ARBA" id="ARBA00023136"/>
    </source>
</evidence>
<proteinExistence type="predicted"/>